<dbReference type="EMBL" id="JAHIBW010000010">
    <property type="protein sequence ID" value="KAG7307622.1"/>
    <property type="molecule type" value="Genomic_DNA"/>
</dbReference>
<proteinExistence type="predicted"/>
<comment type="caution">
    <text evidence="2">The sequence shown here is derived from an EMBL/GenBank/DDBJ whole genome shotgun (WGS) entry which is preliminary data.</text>
</comment>
<organism evidence="2 3">
    <name type="scientific">Plutella xylostella</name>
    <name type="common">Diamondback moth</name>
    <name type="synonym">Plutella maculipennis</name>
    <dbReference type="NCBI Taxonomy" id="51655"/>
    <lineage>
        <taxon>Eukaryota</taxon>
        <taxon>Metazoa</taxon>
        <taxon>Ecdysozoa</taxon>
        <taxon>Arthropoda</taxon>
        <taxon>Hexapoda</taxon>
        <taxon>Insecta</taxon>
        <taxon>Pterygota</taxon>
        <taxon>Neoptera</taxon>
        <taxon>Endopterygota</taxon>
        <taxon>Lepidoptera</taxon>
        <taxon>Glossata</taxon>
        <taxon>Ditrysia</taxon>
        <taxon>Yponomeutoidea</taxon>
        <taxon>Plutellidae</taxon>
        <taxon>Plutella</taxon>
    </lineage>
</organism>
<feature type="region of interest" description="Disordered" evidence="1">
    <location>
        <begin position="1"/>
        <end position="46"/>
    </location>
</feature>
<protein>
    <submittedName>
        <fullName evidence="2">Uncharacterized protein</fullName>
    </submittedName>
</protein>
<gene>
    <name evidence="2" type="ORF">JYU34_007843</name>
</gene>
<feature type="compositionally biased region" description="Polar residues" evidence="1">
    <location>
        <begin position="26"/>
        <end position="46"/>
    </location>
</feature>
<evidence type="ECO:0000256" key="1">
    <source>
        <dbReference type="SAM" id="MobiDB-lite"/>
    </source>
</evidence>
<reference evidence="2 3" key="1">
    <citation type="submission" date="2021-06" db="EMBL/GenBank/DDBJ databases">
        <title>A haploid diamondback moth (Plutella xylostella L.) genome assembly resolves 31 chromosomes and identifies a diamide resistance mutation.</title>
        <authorList>
            <person name="Ward C.M."/>
            <person name="Perry K.D."/>
            <person name="Baker G."/>
            <person name="Powis K."/>
            <person name="Heckel D.G."/>
            <person name="Baxter S.W."/>
        </authorList>
    </citation>
    <scope>NUCLEOTIDE SEQUENCE [LARGE SCALE GENOMIC DNA]</scope>
    <source>
        <strain evidence="2 3">LV</strain>
        <tissue evidence="2">Single pupa</tissue>
    </source>
</reference>
<accession>A0ABQ7QRG7</accession>
<name>A0ABQ7QRG7_PLUXY</name>
<feature type="compositionally biased region" description="Basic and acidic residues" evidence="1">
    <location>
        <begin position="11"/>
        <end position="20"/>
    </location>
</feature>
<evidence type="ECO:0000313" key="3">
    <source>
        <dbReference type="Proteomes" id="UP000823941"/>
    </source>
</evidence>
<evidence type="ECO:0000313" key="2">
    <source>
        <dbReference type="EMBL" id="KAG7307622.1"/>
    </source>
</evidence>
<keyword evidence="3" id="KW-1185">Reference proteome</keyword>
<dbReference type="Proteomes" id="UP000823941">
    <property type="component" value="Chromosome 10"/>
</dbReference>
<sequence>MPPAAACSRGTTDHGPRTTDHGPGPASTTTNQTKTKPNRPLRSSTANLNLMLSSLCIT</sequence>